<evidence type="ECO:0000313" key="1">
    <source>
        <dbReference type="EMBL" id="RDX73837.1"/>
    </source>
</evidence>
<evidence type="ECO:0000313" key="2">
    <source>
        <dbReference type="Proteomes" id="UP000257109"/>
    </source>
</evidence>
<proteinExistence type="predicted"/>
<organism evidence="1 2">
    <name type="scientific">Mucuna pruriens</name>
    <name type="common">Velvet bean</name>
    <name type="synonym">Dolichos pruriens</name>
    <dbReference type="NCBI Taxonomy" id="157652"/>
    <lineage>
        <taxon>Eukaryota</taxon>
        <taxon>Viridiplantae</taxon>
        <taxon>Streptophyta</taxon>
        <taxon>Embryophyta</taxon>
        <taxon>Tracheophyta</taxon>
        <taxon>Spermatophyta</taxon>
        <taxon>Magnoliopsida</taxon>
        <taxon>eudicotyledons</taxon>
        <taxon>Gunneridae</taxon>
        <taxon>Pentapetalae</taxon>
        <taxon>rosids</taxon>
        <taxon>fabids</taxon>
        <taxon>Fabales</taxon>
        <taxon>Fabaceae</taxon>
        <taxon>Papilionoideae</taxon>
        <taxon>50 kb inversion clade</taxon>
        <taxon>NPAAA clade</taxon>
        <taxon>indigoferoid/millettioid clade</taxon>
        <taxon>Phaseoleae</taxon>
        <taxon>Mucuna</taxon>
    </lineage>
</organism>
<dbReference type="Proteomes" id="UP000257109">
    <property type="component" value="Unassembled WGS sequence"/>
</dbReference>
<reference evidence="1" key="1">
    <citation type="submission" date="2018-05" db="EMBL/GenBank/DDBJ databases">
        <title>Draft genome of Mucuna pruriens seed.</title>
        <authorList>
            <person name="Nnadi N.E."/>
            <person name="Vos R."/>
            <person name="Hasami M.H."/>
            <person name="Devisetty U.K."/>
            <person name="Aguiy J.C."/>
        </authorList>
    </citation>
    <scope>NUCLEOTIDE SEQUENCE [LARGE SCALE GENOMIC DNA]</scope>
    <source>
        <strain evidence="1">JCA_2017</strain>
    </source>
</reference>
<comment type="caution">
    <text evidence="1">The sequence shown here is derived from an EMBL/GenBank/DDBJ whole genome shotgun (WGS) entry which is preliminary data.</text>
</comment>
<dbReference type="AlphaFoldDB" id="A0A371F6E5"/>
<sequence>MKESKTIKEYKNELFDVATTLENIKDMCEIILIKSVTCIISTRAKKAYETRKEHGNSFFLAKLHNKKTRRMSRSKILEKVTKTITLNLFHHALIAKKKKKHPQKRRWWRPNTRCYKCGQLEYTEKMCKPHLQQGGSTLLKIN</sequence>
<protein>
    <recommendedName>
        <fullName evidence="3">CCHC-type domain-containing protein</fullName>
    </recommendedName>
</protein>
<evidence type="ECO:0008006" key="3">
    <source>
        <dbReference type="Google" id="ProtNLM"/>
    </source>
</evidence>
<keyword evidence="2" id="KW-1185">Reference proteome</keyword>
<gene>
    <name evidence="1" type="ORF">CR513_46495</name>
</gene>
<accession>A0A371F6E5</accession>
<feature type="non-terminal residue" evidence="1">
    <location>
        <position position="1"/>
    </location>
</feature>
<dbReference type="EMBL" id="QJKJ01010387">
    <property type="protein sequence ID" value="RDX73837.1"/>
    <property type="molecule type" value="Genomic_DNA"/>
</dbReference>
<name>A0A371F6E5_MUCPR</name>